<comment type="caution">
    <text evidence="10">The sequence shown here is derived from an EMBL/GenBank/DDBJ whole genome shotgun (WGS) entry which is preliminary data.</text>
</comment>
<evidence type="ECO:0000256" key="7">
    <source>
        <dbReference type="SAM" id="Phobius"/>
    </source>
</evidence>
<dbReference type="InterPro" id="IPR050882">
    <property type="entry name" value="Prepilin_peptidase/N-MTase"/>
</dbReference>
<dbReference type="GO" id="GO:0005886">
    <property type="term" value="C:plasma membrane"/>
    <property type="evidence" value="ECO:0007669"/>
    <property type="project" value="UniProtKB-SubCell"/>
</dbReference>
<feature type="transmembrane region" description="Helical" evidence="7">
    <location>
        <begin position="177"/>
        <end position="210"/>
    </location>
</feature>
<name>A0A2H0KFU8_9BACT</name>
<comment type="similarity">
    <text evidence="2">Belongs to the peptidase A24 family.</text>
</comment>
<dbReference type="AlphaFoldDB" id="A0A2H0KFU8"/>
<dbReference type="GO" id="GO:0004190">
    <property type="term" value="F:aspartic-type endopeptidase activity"/>
    <property type="evidence" value="ECO:0007669"/>
    <property type="project" value="InterPro"/>
</dbReference>
<evidence type="ECO:0000256" key="1">
    <source>
        <dbReference type="ARBA" id="ARBA00004651"/>
    </source>
</evidence>
<feature type="transmembrane region" description="Helical" evidence="7">
    <location>
        <begin position="222"/>
        <end position="247"/>
    </location>
</feature>
<keyword evidence="5 7" id="KW-1133">Transmembrane helix</keyword>
<reference evidence="10 11" key="1">
    <citation type="submission" date="2017-09" db="EMBL/GenBank/DDBJ databases">
        <title>Depth-based differentiation of microbial function through sediment-hosted aquifers and enrichment of novel symbionts in the deep terrestrial subsurface.</title>
        <authorList>
            <person name="Probst A.J."/>
            <person name="Ladd B."/>
            <person name="Jarett J.K."/>
            <person name="Geller-Mcgrath D.E."/>
            <person name="Sieber C.M."/>
            <person name="Emerson J.B."/>
            <person name="Anantharaman K."/>
            <person name="Thomas B.C."/>
            <person name="Malmstrom R."/>
            <person name="Stieglmeier M."/>
            <person name="Klingl A."/>
            <person name="Woyke T."/>
            <person name="Ryan C.M."/>
            <person name="Banfield J.F."/>
        </authorList>
    </citation>
    <scope>NUCLEOTIDE SEQUENCE [LARGE SCALE GENOMIC DNA]</scope>
    <source>
        <strain evidence="10">CG11_big_fil_rev_8_21_14_0_20_40_12</strain>
    </source>
</reference>
<evidence type="ECO:0000256" key="6">
    <source>
        <dbReference type="ARBA" id="ARBA00023136"/>
    </source>
</evidence>
<keyword evidence="4 7" id="KW-0812">Transmembrane</keyword>
<evidence type="ECO:0000256" key="5">
    <source>
        <dbReference type="ARBA" id="ARBA00022989"/>
    </source>
</evidence>
<dbReference type="GO" id="GO:0006465">
    <property type="term" value="P:signal peptide processing"/>
    <property type="evidence" value="ECO:0007669"/>
    <property type="project" value="TreeGrafter"/>
</dbReference>
<evidence type="ECO:0000256" key="4">
    <source>
        <dbReference type="ARBA" id="ARBA00022692"/>
    </source>
</evidence>
<keyword evidence="6 7" id="KW-0472">Membrane</keyword>
<evidence type="ECO:0000313" key="11">
    <source>
        <dbReference type="Proteomes" id="UP000231371"/>
    </source>
</evidence>
<evidence type="ECO:0000259" key="8">
    <source>
        <dbReference type="Pfam" id="PF01478"/>
    </source>
</evidence>
<dbReference type="InterPro" id="IPR000045">
    <property type="entry name" value="Prepilin_IV_endopep_pep"/>
</dbReference>
<evidence type="ECO:0000313" key="10">
    <source>
        <dbReference type="EMBL" id="PIQ70141.1"/>
    </source>
</evidence>
<dbReference type="PANTHER" id="PTHR30487:SF0">
    <property type="entry name" value="PREPILIN LEADER PEPTIDASE_N-METHYLTRANSFERASE-RELATED"/>
    <property type="match status" value="1"/>
</dbReference>
<gene>
    <name evidence="10" type="ORF">COV89_02095</name>
</gene>
<dbReference type="PANTHER" id="PTHR30487">
    <property type="entry name" value="TYPE 4 PREPILIN-LIKE PROTEINS LEADER PEPTIDE-PROCESSING ENZYME"/>
    <property type="match status" value="1"/>
</dbReference>
<dbReference type="Pfam" id="PF06750">
    <property type="entry name" value="A24_N_bact"/>
    <property type="match status" value="1"/>
</dbReference>
<accession>A0A2H0KFU8</accession>
<dbReference type="InterPro" id="IPR010627">
    <property type="entry name" value="Prepilin_pept_A24_N"/>
</dbReference>
<comment type="subcellular location">
    <subcellularLocation>
        <location evidence="1">Cell membrane</location>
        <topology evidence="1">Multi-pass membrane protein</topology>
    </subcellularLocation>
</comment>
<evidence type="ECO:0000256" key="3">
    <source>
        <dbReference type="ARBA" id="ARBA00022475"/>
    </source>
</evidence>
<feature type="transmembrane region" description="Helical" evidence="7">
    <location>
        <begin position="6"/>
        <end position="21"/>
    </location>
</feature>
<dbReference type="Pfam" id="PF01478">
    <property type="entry name" value="Peptidase_A24"/>
    <property type="match status" value="1"/>
</dbReference>
<feature type="transmembrane region" description="Helical" evidence="7">
    <location>
        <begin position="73"/>
        <end position="92"/>
    </location>
</feature>
<feature type="transmembrane region" description="Helical" evidence="7">
    <location>
        <begin position="124"/>
        <end position="140"/>
    </location>
</feature>
<feature type="transmembrane region" description="Helical" evidence="7">
    <location>
        <begin position="98"/>
        <end position="117"/>
    </location>
</feature>
<dbReference type="Proteomes" id="UP000231371">
    <property type="component" value="Unassembled WGS sequence"/>
</dbReference>
<dbReference type="EMBL" id="PCVI01000033">
    <property type="protein sequence ID" value="PIQ70141.1"/>
    <property type="molecule type" value="Genomic_DNA"/>
</dbReference>
<keyword evidence="3" id="KW-1003">Cell membrane</keyword>
<protein>
    <submittedName>
        <fullName evidence="10">Prepilin peptidase</fullName>
    </submittedName>
</protein>
<proteinExistence type="inferred from homology"/>
<sequence length="251" mass="28415">MIYAFVFIFGAIIGSFLNVVIKRYNTGESIIYSDSRCLACGKKLSWSELIPICSFLLQKGKCRGCHSKISRQYPLVEFLTGLLFLSIFLKFFPDIILVIFYWIAASLLIIISVYDFYHQIIPDKIVYLLIFLALGYWFFIGNAALSGFLAGLSFFLFFFLLWISSRGRSMGLGDSKIALAAGWILGFENGIIAILFSFWIGAILGVFLLLFSRKTFTLKSRIPFGPFLSLGIIIAFLFGESIIKAYFNIFL</sequence>
<feature type="domain" description="Prepilin type IV endopeptidase peptidase" evidence="8">
    <location>
        <begin position="102"/>
        <end position="206"/>
    </location>
</feature>
<feature type="domain" description="Prepilin peptidase A24 N-terminal" evidence="9">
    <location>
        <begin position="8"/>
        <end position="91"/>
    </location>
</feature>
<evidence type="ECO:0000256" key="2">
    <source>
        <dbReference type="ARBA" id="ARBA00005801"/>
    </source>
</evidence>
<organism evidence="10 11">
    <name type="scientific">Candidatus Shapirobacteria bacterium CG11_big_fil_rev_8_21_14_0_20_40_12</name>
    <dbReference type="NCBI Taxonomy" id="1974889"/>
    <lineage>
        <taxon>Bacteria</taxon>
        <taxon>Candidatus Shapironibacteriota</taxon>
    </lineage>
</organism>
<evidence type="ECO:0000259" key="9">
    <source>
        <dbReference type="Pfam" id="PF06750"/>
    </source>
</evidence>
<dbReference type="Gene3D" id="1.20.120.1220">
    <property type="match status" value="1"/>
</dbReference>